<proteinExistence type="predicted"/>
<dbReference type="GeneID" id="57143920"/>
<accession>A0A4Y3QK23</accession>
<comment type="caution">
    <text evidence="3">The sequence shown here is derived from an EMBL/GenBank/DDBJ whole genome shotgun (WGS) entry which is preliminary data.</text>
</comment>
<dbReference type="OrthoDB" id="9791166at2"/>
<keyword evidence="2" id="KW-0472">Membrane</keyword>
<organism evidence="3 4">
    <name type="scientific">Microbacterium testaceum</name>
    <name type="common">Aureobacterium testaceum</name>
    <name type="synonym">Brevibacterium testaceum</name>
    <dbReference type="NCBI Taxonomy" id="2033"/>
    <lineage>
        <taxon>Bacteria</taxon>
        <taxon>Bacillati</taxon>
        <taxon>Actinomycetota</taxon>
        <taxon>Actinomycetes</taxon>
        <taxon>Micrococcales</taxon>
        <taxon>Microbacteriaceae</taxon>
        <taxon>Microbacterium</taxon>
    </lineage>
</organism>
<feature type="transmembrane region" description="Helical" evidence="2">
    <location>
        <begin position="177"/>
        <end position="198"/>
    </location>
</feature>
<dbReference type="Proteomes" id="UP000319525">
    <property type="component" value="Unassembled WGS sequence"/>
</dbReference>
<reference evidence="3 4" key="1">
    <citation type="submission" date="2019-06" db="EMBL/GenBank/DDBJ databases">
        <title>Whole genome shotgun sequence of Microbacterium testaceum NBRC 12675.</title>
        <authorList>
            <person name="Hosoyama A."/>
            <person name="Uohara A."/>
            <person name="Ohji S."/>
            <person name="Ichikawa N."/>
        </authorList>
    </citation>
    <scope>NUCLEOTIDE SEQUENCE [LARGE SCALE GENOMIC DNA]</scope>
    <source>
        <strain evidence="3 4">NBRC 12675</strain>
    </source>
</reference>
<dbReference type="Pfam" id="PF03929">
    <property type="entry name" value="PepSY_TM"/>
    <property type="match status" value="1"/>
</dbReference>
<dbReference type="InterPro" id="IPR005625">
    <property type="entry name" value="PepSY-ass_TM"/>
</dbReference>
<evidence type="ECO:0000256" key="2">
    <source>
        <dbReference type="SAM" id="Phobius"/>
    </source>
</evidence>
<gene>
    <name evidence="3" type="ORF">MTE01_12240</name>
</gene>
<feature type="transmembrane region" description="Helical" evidence="2">
    <location>
        <begin position="34"/>
        <end position="58"/>
    </location>
</feature>
<dbReference type="AlphaFoldDB" id="A0A4Y3QK23"/>
<keyword evidence="2" id="KW-1133">Transmembrane helix</keyword>
<feature type="transmembrane region" description="Helical" evidence="2">
    <location>
        <begin position="452"/>
        <end position="469"/>
    </location>
</feature>
<dbReference type="PANTHER" id="PTHR34219:SF1">
    <property type="entry name" value="PEPSY DOMAIN-CONTAINING PROTEIN"/>
    <property type="match status" value="1"/>
</dbReference>
<evidence type="ECO:0000256" key="1">
    <source>
        <dbReference type="SAM" id="MobiDB-lite"/>
    </source>
</evidence>
<protein>
    <submittedName>
        <fullName evidence="3">Membrane protein</fullName>
    </submittedName>
</protein>
<feature type="region of interest" description="Disordered" evidence="1">
    <location>
        <begin position="274"/>
        <end position="293"/>
    </location>
</feature>
<evidence type="ECO:0000313" key="3">
    <source>
        <dbReference type="EMBL" id="GEB45279.1"/>
    </source>
</evidence>
<name>A0A4Y3QK23_MICTE</name>
<dbReference type="PANTHER" id="PTHR34219">
    <property type="entry name" value="IRON-REGULATED INNER MEMBRANE PROTEIN-RELATED"/>
    <property type="match status" value="1"/>
</dbReference>
<keyword evidence="2" id="KW-0812">Transmembrane</keyword>
<dbReference type="EMBL" id="BJML01000002">
    <property type="protein sequence ID" value="GEB45279.1"/>
    <property type="molecule type" value="Genomic_DNA"/>
</dbReference>
<dbReference type="RefSeq" id="WP_141376261.1">
    <property type="nucleotide sequence ID" value="NZ_BJML01000002.1"/>
</dbReference>
<feature type="transmembrane region" description="Helical" evidence="2">
    <location>
        <begin position="219"/>
        <end position="239"/>
    </location>
</feature>
<sequence>MTAVGADPKATPSAPAAADRASSRGWFTALLRRLHFFAGLLVGPFILVAAVSGALYAITPTLESTLYAHELTASSTAPAVPLAEQVSAAEQYVGGGATPVAVRPAPQAGATTRVMFADETLPESTTRAIFVDPATTEIRGDLPAYGTSGALPLRHWISDLHRSLHLGDVGRWYSELAASWLGIVALAGLGLWIGRFVRSRRGRRDLLRPNRRHTGYRRLSGWHSAVGIWVVAGALFLSATGITWSTFAGANVAELRTLVGEGTPALTTTLDAASAAGGEHAHHGGTHSSGAPSADPATFDVVWAVARDVNVNSGDLEIRPPASAGTAWVVQEIHRSFPTEVDAVAIDGSTLRVTDRVDFADYPLLAKLSRWGVDLHMGTMFGLANQLVLFALAIGIAGLVVLGYAMWWKRRPAGRVAAAPAHGVLRHAPWWGTGAVLVAAVAIGLVLPLVGYTLAVFVLVDVVLGWRARRARRSLSRGR</sequence>
<feature type="transmembrane region" description="Helical" evidence="2">
    <location>
        <begin position="387"/>
        <end position="407"/>
    </location>
</feature>
<evidence type="ECO:0000313" key="4">
    <source>
        <dbReference type="Proteomes" id="UP000319525"/>
    </source>
</evidence>
<feature type="transmembrane region" description="Helical" evidence="2">
    <location>
        <begin position="428"/>
        <end position="446"/>
    </location>
</feature>